<evidence type="ECO:0000313" key="2">
    <source>
        <dbReference type="EMBL" id="EAR90438.2"/>
    </source>
</evidence>
<evidence type="ECO:0000313" key="3">
    <source>
        <dbReference type="Proteomes" id="UP000009168"/>
    </source>
</evidence>
<dbReference type="EMBL" id="GG662798">
    <property type="protein sequence ID" value="EAR90438.2"/>
    <property type="molecule type" value="Genomic_DNA"/>
</dbReference>
<keyword evidence="3" id="KW-1185">Reference proteome</keyword>
<accession>Q22Z83</accession>
<feature type="transmembrane region" description="Helical" evidence="1">
    <location>
        <begin position="626"/>
        <end position="644"/>
    </location>
</feature>
<dbReference type="GeneID" id="7843550"/>
<feature type="transmembrane region" description="Helical" evidence="1">
    <location>
        <begin position="552"/>
        <end position="573"/>
    </location>
</feature>
<keyword evidence="1" id="KW-0472">Membrane</keyword>
<reference evidence="3" key="1">
    <citation type="journal article" date="2006" name="PLoS Biol.">
        <title>Macronuclear genome sequence of the ciliate Tetrahymena thermophila, a model eukaryote.</title>
        <authorList>
            <person name="Eisen J.A."/>
            <person name="Coyne R.S."/>
            <person name="Wu M."/>
            <person name="Wu D."/>
            <person name="Thiagarajan M."/>
            <person name="Wortman J.R."/>
            <person name="Badger J.H."/>
            <person name="Ren Q."/>
            <person name="Amedeo P."/>
            <person name="Jones K.M."/>
            <person name="Tallon L.J."/>
            <person name="Delcher A.L."/>
            <person name="Salzberg S.L."/>
            <person name="Silva J.C."/>
            <person name="Haas B.J."/>
            <person name="Majoros W.H."/>
            <person name="Farzad M."/>
            <person name="Carlton J.M."/>
            <person name="Smith R.K. Jr."/>
            <person name="Garg J."/>
            <person name="Pearlman R.E."/>
            <person name="Karrer K.M."/>
            <person name="Sun L."/>
            <person name="Manning G."/>
            <person name="Elde N.C."/>
            <person name="Turkewitz A.P."/>
            <person name="Asai D.J."/>
            <person name="Wilkes D.E."/>
            <person name="Wang Y."/>
            <person name="Cai H."/>
            <person name="Collins K."/>
            <person name="Stewart B.A."/>
            <person name="Lee S.R."/>
            <person name="Wilamowska K."/>
            <person name="Weinberg Z."/>
            <person name="Ruzzo W.L."/>
            <person name="Wloga D."/>
            <person name="Gaertig J."/>
            <person name="Frankel J."/>
            <person name="Tsao C.-C."/>
            <person name="Gorovsky M.A."/>
            <person name="Keeling P.J."/>
            <person name="Waller R.F."/>
            <person name="Patron N.J."/>
            <person name="Cherry J.M."/>
            <person name="Stover N.A."/>
            <person name="Krieger C.J."/>
            <person name="del Toro C."/>
            <person name="Ryder H.F."/>
            <person name="Williamson S.C."/>
            <person name="Barbeau R.A."/>
            <person name="Hamilton E.P."/>
            <person name="Orias E."/>
        </authorList>
    </citation>
    <scope>NUCLEOTIDE SEQUENCE [LARGE SCALE GENOMIC DNA]</scope>
    <source>
        <strain evidence="3">SB210</strain>
    </source>
</reference>
<gene>
    <name evidence="2" type="ORF">TTHERM_00112880</name>
</gene>
<feature type="transmembrane region" description="Helical" evidence="1">
    <location>
        <begin position="496"/>
        <end position="512"/>
    </location>
</feature>
<feature type="transmembrane region" description="Helical" evidence="1">
    <location>
        <begin position="463"/>
        <end position="484"/>
    </location>
</feature>
<dbReference type="InParanoid" id="Q22Z83"/>
<dbReference type="KEGG" id="tet:TTHERM_00112880"/>
<dbReference type="SUPFAM" id="SSF51126">
    <property type="entry name" value="Pectin lyase-like"/>
    <property type="match status" value="1"/>
</dbReference>
<dbReference type="PANTHER" id="PTHR11319:SF35">
    <property type="entry name" value="OUTER MEMBRANE PROTEIN PMPC-RELATED"/>
    <property type="match status" value="1"/>
</dbReference>
<protein>
    <submittedName>
        <fullName evidence="2">Transmembrane protein, putative</fullName>
    </submittedName>
</protein>
<feature type="transmembrane region" description="Helical" evidence="1">
    <location>
        <begin position="359"/>
        <end position="379"/>
    </location>
</feature>
<dbReference type="HOGENOM" id="CLU_003191_2_0_1"/>
<organism evidence="2 3">
    <name type="scientific">Tetrahymena thermophila (strain SB210)</name>
    <dbReference type="NCBI Taxonomy" id="312017"/>
    <lineage>
        <taxon>Eukaryota</taxon>
        <taxon>Sar</taxon>
        <taxon>Alveolata</taxon>
        <taxon>Ciliophora</taxon>
        <taxon>Intramacronucleata</taxon>
        <taxon>Oligohymenophorea</taxon>
        <taxon>Hymenostomatida</taxon>
        <taxon>Tetrahymenina</taxon>
        <taxon>Tetrahymenidae</taxon>
        <taxon>Tetrahymena</taxon>
    </lineage>
</organism>
<feature type="transmembrane region" description="Helical" evidence="1">
    <location>
        <begin position="656"/>
        <end position="677"/>
    </location>
</feature>
<proteinExistence type="predicted"/>
<dbReference type="Proteomes" id="UP000009168">
    <property type="component" value="Unassembled WGS sequence"/>
</dbReference>
<dbReference type="RefSeq" id="XP_001010683.2">
    <property type="nucleotide sequence ID" value="XM_001010683.2"/>
</dbReference>
<sequence>MVSISNNMNILLNQTNEIIIQNSLFQNNTALEGGAIFITQNKGNIYFKNSSFSNNSAYANGGAILFDTIQSISFDQNTKILFNSALIGGGIRIRGVQEFNLINDGNITNNKAEIYGENIATYPSLLQIELFSQVNNQFVFDNSNFTNNRQIYIQDFQSGGSLDIYLFFMDNEGKHLNFSVNSFKQGLYPKVIENEIQQFNAHLDLFNKSSIQIIGAQSVNYNQYNEITKSFSFQKYNLADYVQTCDPCNIGEYSMYEYSQNSYVSDIQCQKCPEESLICNKDNFVLKQGYWRQSNTSNIIIQCSKYQEACNEQEFNNLFGCVQGYVGPLCEQCDYSGSTWQKRYSENSISTSCQECSSMSYQIVAIVISSLIILIYLFFYIRMMNMLPISVSQFKQINIFYIKCLLSYLQLQVILVDQINKISLSINFIPNTLAQPSSFTIIDTLCIVSPETLDNNGPGKTKLIISQIYNLILGVIIICLIIFVEKFKFNKINFKNYLRYNAFYLLYTFMQPDALKMLSKFLTCRKIGDNSYFTEDLQIQCNQSEYKLFQQYLGIPLLIFWIVLPAIIFVLICKRSKNLNISSTIFRYGYFFIEYKKNKYYWEFVRIYLKVLIVIFFTLFNGNQKFSYMVVVVFIVMYISYLNNSDPYLNKKMKKIELLSLFNLIMLIGFQIILSIYNQQAAIKIIMILLHFSFIIYVIWIILYRQLFTKRNILGRTFLCFIQKILSQNMFDKILRHSEVSMKVYQNWKKIRNNLKYTIDLNTINKMNQTISQKENQTHINLIHPRQRLESNFCCQTPILQHQEISKFEGICDIPSINIVQPVNSQLSPNNLLVHKNSDSQKQSLFYQQSKQQEDINQNNEIISEKQDENFMIYSEMFSYYQDQASRFQDKFRFQKINKLNKGQLENNQKQ</sequence>
<keyword evidence="1" id="KW-1133">Transmembrane helix</keyword>
<name>Q22Z83_TETTS</name>
<feature type="transmembrane region" description="Helical" evidence="1">
    <location>
        <begin position="600"/>
        <end position="620"/>
    </location>
</feature>
<dbReference type="PANTHER" id="PTHR11319">
    <property type="entry name" value="G PROTEIN-COUPLED RECEPTOR-RELATED"/>
    <property type="match status" value="1"/>
</dbReference>
<keyword evidence="1 2" id="KW-0812">Transmembrane</keyword>
<evidence type="ECO:0000256" key="1">
    <source>
        <dbReference type="SAM" id="Phobius"/>
    </source>
</evidence>
<dbReference type="AlphaFoldDB" id="Q22Z83"/>
<feature type="transmembrane region" description="Helical" evidence="1">
    <location>
        <begin position="400"/>
        <end position="419"/>
    </location>
</feature>
<dbReference type="OrthoDB" id="77931at2759"/>
<feature type="transmembrane region" description="Helical" evidence="1">
    <location>
        <begin position="683"/>
        <end position="704"/>
    </location>
</feature>
<dbReference type="InterPro" id="IPR011050">
    <property type="entry name" value="Pectin_lyase_fold/virulence"/>
</dbReference>